<dbReference type="InterPro" id="IPR023296">
    <property type="entry name" value="Glyco_hydro_beta-prop_sf"/>
</dbReference>
<dbReference type="Pfam" id="PF17851">
    <property type="entry name" value="GH43_C2"/>
    <property type="match status" value="1"/>
</dbReference>
<sequence length="536" mass="61727">MLKSIFCIIIFYLFSFNTPVFAQFSAKWGDQGNGTFHNPVLPSDFSDLDAIRVGDDFYAISSTLQVSPGMAVLHSKDLVNWKVISHVVNDLTRINQELNWNKMNSYGKGVWAGSIRYYKGKYWVYFGTPEDGFFMCSAKNPAGPWEPLHQVWKVQGWDDCCSFLDDDGQLYFIATNFEEDKINHKKYNIHLFKMTPDGKSLIMESDKIIHQSQGSEANKLYKINGMYYHYFSEVNKEGRVIMMERAKSLSGPWQITQLNHVNKKLDKEPNQGGLIQLKNGSWWFFTHHGTGDWEGRAASLLPITWIDGWPIMGKVGNGTIGTMLWSAPKPIIRKEHKLTNQTYDSFSGTTLSPDWEWNYQPRASKWSLKERKGYLRLHAFQPINPKDSTDILMRAGNTITQRSLRTQKCEVVVKLDISQMKNGQQAGLTHFSTTSIANIGIKQLGDTRSLVFTYKNIETVGPKISHKVIWLKSTWNYEGINQYEYSLNGKDYISFGGQSQMTWGSYRGDRIGIYNYNLHQEEGYIDVDFMRYLFVR</sequence>
<keyword evidence="5" id="KW-0732">Signal</keyword>
<reference evidence="7 8" key="1">
    <citation type="submission" date="2023-05" db="EMBL/GenBank/DDBJ databases">
        <title>Novel species of genus Flectobacillus isolated from stream in China.</title>
        <authorList>
            <person name="Lu H."/>
        </authorList>
    </citation>
    <scope>NUCLEOTIDE SEQUENCE [LARGE SCALE GENOMIC DNA]</scope>
    <source>
        <strain evidence="7 8">KCTC 42575</strain>
    </source>
</reference>
<comment type="caution">
    <text evidence="7">The sequence shown here is derived from an EMBL/GenBank/DDBJ whole genome shotgun (WGS) entry which is preliminary data.</text>
</comment>
<dbReference type="Pfam" id="PF04616">
    <property type="entry name" value="Glyco_hydro_43"/>
    <property type="match status" value="1"/>
</dbReference>
<comment type="similarity">
    <text evidence="1 4">Belongs to the glycosyl hydrolase 43 family.</text>
</comment>
<dbReference type="InterPro" id="IPR013320">
    <property type="entry name" value="ConA-like_dom_sf"/>
</dbReference>
<evidence type="ECO:0000313" key="7">
    <source>
        <dbReference type="EMBL" id="MDI9857898.1"/>
    </source>
</evidence>
<dbReference type="InterPro" id="IPR006710">
    <property type="entry name" value="Glyco_hydro_43"/>
</dbReference>
<keyword evidence="3 4" id="KW-0326">Glycosidase</keyword>
<evidence type="ECO:0000256" key="5">
    <source>
        <dbReference type="SAM" id="SignalP"/>
    </source>
</evidence>
<dbReference type="Gene3D" id="2.115.10.20">
    <property type="entry name" value="Glycosyl hydrolase domain, family 43"/>
    <property type="match status" value="1"/>
</dbReference>
<name>A0ABT6Y2W3_9BACT</name>
<dbReference type="PANTHER" id="PTHR42812:SF12">
    <property type="entry name" value="BETA-XYLOSIDASE-RELATED"/>
    <property type="match status" value="1"/>
</dbReference>
<feature type="domain" description="Beta-xylosidase C-terminal Concanavalin A-like" evidence="6">
    <location>
        <begin position="344"/>
        <end position="532"/>
    </location>
</feature>
<evidence type="ECO:0000259" key="6">
    <source>
        <dbReference type="Pfam" id="PF17851"/>
    </source>
</evidence>
<dbReference type="GO" id="GO:0016787">
    <property type="term" value="F:hydrolase activity"/>
    <property type="evidence" value="ECO:0007669"/>
    <property type="project" value="UniProtKB-KW"/>
</dbReference>
<evidence type="ECO:0000256" key="3">
    <source>
        <dbReference type="ARBA" id="ARBA00023295"/>
    </source>
</evidence>
<evidence type="ECO:0000256" key="4">
    <source>
        <dbReference type="RuleBase" id="RU361187"/>
    </source>
</evidence>
<dbReference type="SUPFAM" id="SSF49899">
    <property type="entry name" value="Concanavalin A-like lectins/glucanases"/>
    <property type="match status" value="1"/>
</dbReference>
<dbReference type="InterPro" id="IPR041542">
    <property type="entry name" value="GH43_C2"/>
</dbReference>
<dbReference type="CDD" id="cd09001">
    <property type="entry name" value="GH43_FsAxh1-like"/>
    <property type="match status" value="1"/>
</dbReference>
<organism evidence="7 8">
    <name type="scientific">Flectobacillus roseus</name>
    <dbReference type="NCBI Taxonomy" id="502259"/>
    <lineage>
        <taxon>Bacteria</taxon>
        <taxon>Pseudomonadati</taxon>
        <taxon>Bacteroidota</taxon>
        <taxon>Cytophagia</taxon>
        <taxon>Cytophagales</taxon>
        <taxon>Flectobacillaceae</taxon>
        <taxon>Flectobacillus</taxon>
    </lineage>
</organism>
<feature type="chain" id="PRO_5045918518" evidence="5">
    <location>
        <begin position="23"/>
        <end position="536"/>
    </location>
</feature>
<proteinExistence type="inferred from homology"/>
<dbReference type="SUPFAM" id="SSF75005">
    <property type="entry name" value="Arabinanase/levansucrase/invertase"/>
    <property type="match status" value="1"/>
</dbReference>
<evidence type="ECO:0000256" key="2">
    <source>
        <dbReference type="ARBA" id="ARBA00022801"/>
    </source>
</evidence>
<evidence type="ECO:0000313" key="8">
    <source>
        <dbReference type="Proteomes" id="UP001236507"/>
    </source>
</evidence>
<accession>A0ABT6Y2W3</accession>
<gene>
    <name evidence="7" type="ORF">QM524_01630</name>
</gene>
<dbReference type="EMBL" id="JASHIF010000002">
    <property type="protein sequence ID" value="MDI9857898.1"/>
    <property type="molecule type" value="Genomic_DNA"/>
</dbReference>
<dbReference type="RefSeq" id="WP_283343184.1">
    <property type="nucleotide sequence ID" value="NZ_JASHIF010000002.1"/>
</dbReference>
<evidence type="ECO:0000256" key="1">
    <source>
        <dbReference type="ARBA" id="ARBA00009865"/>
    </source>
</evidence>
<dbReference type="Proteomes" id="UP001236507">
    <property type="component" value="Unassembled WGS sequence"/>
</dbReference>
<protein>
    <submittedName>
        <fullName evidence="7">Glycoside hydrolase 43 family protein</fullName>
    </submittedName>
</protein>
<keyword evidence="2 4" id="KW-0378">Hydrolase</keyword>
<dbReference type="InterPro" id="IPR051795">
    <property type="entry name" value="Glycosyl_Hydrlase_43"/>
</dbReference>
<keyword evidence="8" id="KW-1185">Reference proteome</keyword>
<feature type="signal peptide" evidence="5">
    <location>
        <begin position="1"/>
        <end position="22"/>
    </location>
</feature>
<dbReference type="Gene3D" id="2.60.120.200">
    <property type="match status" value="1"/>
</dbReference>
<dbReference type="PANTHER" id="PTHR42812">
    <property type="entry name" value="BETA-XYLOSIDASE"/>
    <property type="match status" value="1"/>
</dbReference>